<dbReference type="EnsemblMetazoa" id="AMIN014564-RA">
    <property type="protein sequence ID" value="AMIN014564-PA"/>
    <property type="gene ID" value="AMIN014564"/>
</dbReference>
<dbReference type="VEuPathDB" id="VectorBase:AMIN014564"/>
<protein>
    <submittedName>
        <fullName evidence="1">Uncharacterized protein</fullName>
    </submittedName>
</protein>
<proteinExistence type="predicted"/>
<reference evidence="2" key="1">
    <citation type="submission" date="2013-03" db="EMBL/GenBank/DDBJ databases">
        <title>The Genome Sequence of Anopheles minimus MINIMUS1.</title>
        <authorList>
            <consortium name="The Broad Institute Genomics Platform"/>
            <person name="Neafsey D.E."/>
            <person name="Walton C."/>
            <person name="Walker B."/>
            <person name="Young S.K."/>
            <person name="Zeng Q."/>
            <person name="Gargeya S."/>
            <person name="Fitzgerald M."/>
            <person name="Haas B."/>
            <person name="Abouelleil A."/>
            <person name="Allen A.W."/>
            <person name="Alvarado L."/>
            <person name="Arachchi H.M."/>
            <person name="Berlin A.M."/>
            <person name="Chapman S.B."/>
            <person name="Gainer-Dewar J."/>
            <person name="Goldberg J."/>
            <person name="Griggs A."/>
            <person name="Gujja S."/>
            <person name="Hansen M."/>
            <person name="Howarth C."/>
            <person name="Imamovic A."/>
            <person name="Ireland A."/>
            <person name="Larimer J."/>
            <person name="McCowan C."/>
            <person name="Murphy C."/>
            <person name="Pearson M."/>
            <person name="Poon T.W."/>
            <person name="Priest M."/>
            <person name="Roberts A."/>
            <person name="Saif S."/>
            <person name="Shea T."/>
            <person name="Sisk P."/>
            <person name="Sykes S."/>
            <person name="Wortman J."/>
            <person name="Nusbaum C."/>
            <person name="Birren B."/>
        </authorList>
    </citation>
    <scope>NUCLEOTIDE SEQUENCE [LARGE SCALE GENOMIC DNA]</scope>
    <source>
        <strain evidence="2">MINIMUS1</strain>
    </source>
</reference>
<evidence type="ECO:0000313" key="1">
    <source>
        <dbReference type="EnsemblMetazoa" id="AMIN014564-PA"/>
    </source>
</evidence>
<accession>A0A182WPG3</accession>
<reference evidence="1" key="2">
    <citation type="submission" date="2020-05" db="UniProtKB">
        <authorList>
            <consortium name="EnsemblMetazoa"/>
        </authorList>
    </citation>
    <scope>IDENTIFICATION</scope>
    <source>
        <strain evidence="1">MINIMUS1</strain>
    </source>
</reference>
<name>A0A182WPG3_9DIPT</name>
<organism evidence="1 2">
    <name type="scientific">Anopheles minimus</name>
    <dbReference type="NCBI Taxonomy" id="112268"/>
    <lineage>
        <taxon>Eukaryota</taxon>
        <taxon>Metazoa</taxon>
        <taxon>Ecdysozoa</taxon>
        <taxon>Arthropoda</taxon>
        <taxon>Hexapoda</taxon>
        <taxon>Insecta</taxon>
        <taxon>Pterygota</taxon>
        <taxon>Neoptera</taxon>
        <taxon>Endopterygota</taxon>
        <taxon>Diptera</taxon>
        <taxon>Nematocera</taxon>
        <taxon>Culicoidea</taxon>
        <taxon>Culicidae</taxon>
        <taxon>Anophelinae</taxon>
        <taxon>Anopheles</taxon>
    </lineage>
</organism>
<dbReference type="Proteomes" id="UP000075920">
    <property type="component" value="Unassembled WGS sequence"/>
</dbReference>
<sequence length="95" mass="11071">MYPCSLGVMLTYEPKVQFMCVDVYRAYMQWQGNVSKNGFLRTIKQFAQHSITALLPVQLNMLTKVQKQHLLPTCLMLPTQMFQTLRREQMTVING</sequence>
<keyword evidence="2" id="KW-1185">Reference proteome</keyword>
<dbReference type="AlphaFoldDB" id="A0A182WPG3"/>
<evidence type="ECO:0000313" key="2">
    <source>
        <dbReference type="Proteomes" id="UP000075920"/>
    </source>
</evidence>